<dbReference type="EMBL" id="MK500536">
    <property type="protein sequence ID" value="QBK91408.1"/>
    <property type="molecule type" value="Genomic_DNA"/>
</dbReference>
<evidence type="ECO:0000256" key="1">
    <source>
        <dbReference type="ARBA" id="ARBA00023098"/>
    </source>
</evidence>
<feature type="active site" description="Proton acceptor" evidence="2">
    <location>
        <position position="186"/>
    </location>
</feature>
<organism evidence="4">
    <name type="scientific">Pithovirus LCPAC302</name>
    <dbReference type="NCBI Taxonomy" id="2506593"/>
    <lineage>
        <taxon>Viruses</taxon>
        <taxon>Pithoviruses</taxon>
    </lineage>
</organism>
<dbReference type="Gene3D" id="3.40.1090.10">
    <property type="entry name" value="Cytosolic phospholipase A2 catalytic domain"/>
    <property type="match status" value="2"/>
</dbReference>
<keyword evidence="2" id="KW-0442">Lipid degradation</keyword>
<feature type="domain" description="PNPLA" evidence="3">
    <location>
        <begin position="20"/>
        <end position="199"/>
    </location>
</feature>
<evidence type="ECO:0000313" key="4">
    <source>
        <dbReference type="EMBL" id="QBK91408.1"/>
    </source>
</evidence>
<evidence type="ECO:0000259" key="3">
    <source>
        <dbReference type="PROSITE" id="PS51635"/>
    </source>
</evidence>
<dbReference type="InterPro" id="IPR016035">
    <property type="entry name" value="Acyl_Trfase/lysoPLipase"/>
</dbReference>
<dbReference type="InterPro" id="IPR052580">
    <property type="entry name" value="Lipid_Hydrolase"/>
</dbReference>
<dbReference type="PANTHER" id="PTHR46394:SF1">
    <property type="entry name" value="PNPLA DOMAIN-CONTAINING PROTEIN"/>
    <property type="match status" value="1"/>
</dbReference>
<dbReference type="InterPro" id="IPR002641">
    <property type="entry name" value="PNPLA_dom"/>
</dbReference>
<gene>
    <name evidence="4" type="ORF">LCPAC302_00280</name>
</gene>
<keyword evidence="2" id="KW-0378">Hydrolase</keyword>
<evidence type="ECO:0000256" key="2">
    <source>
        <dbReference type="PROSITE-ProRule" id="PRU01161"/>
    </source>
</evidence>
<dbReference type="PROSITE" id="PS51635">
    <property type="entry name" value="PNPLA"/>
    <property type="match status" value="1"/>
</dbReference>
<dbReference type="PANTHER" id="PTHR46394">
    <property type="entry name" value="ANNEXIN"/>
    <property type="match status" value="1"/>
</dbReference>
<feature type="active site" description="Nucleophile" evidence="2">
    <location>
        <position position="55"/>
    </location>
</feature>
<name>A0A481Z6D0_9VIRU</name>
<reference evidence="4" key="1">
    <citation type="journal article" date="2019" name="MBio">
        <title>Virus Genomes from Deep Sea Sediments Expand the Ocean Megavirome and Support Independent Origins of Viral Gigantism.</title>
        <authorList>
            <person name="Backstrom D."/>
            <person name="Yutin N."/>
            <person name="Jorgensen S.L."/>
            <person name="Dharamshi J."/>
            <person name="Homa F."/>
            <person name="Zaremba-Niedwiedzka K."/>
            <person name="Spang A."/>
            <person name="Wolf Y.I."/>
            <person name="Koonin E.V."/>
            <person name="Ettema T.J."/>
        </authorList>
    </citation>
    <scope>NUCLEOTIDE SEQUENCE</scope>
</reference>
<accession>A0A481Z6D0</accession>
<proteinExistence type="predicted"/>
<dbReference type="Pfam" id="PF01734">
    <property type="entry name" value="Patatin"/>
    <property type="match status" value="1"/>
</dbReference>
<feature type="short sequence motif" description="GXSXG" evidence="2">
    <location>
        <begin position="53"/>
        <end position="57"/>
    </location>
</feature>
<dbReference type="SUPFAM" id="SSF52151">
    <property type="entry name" value="FabD/lysophospholipase-like"/>
    <property type="match status" value="1"/>
</dbReference>
<protein>
    <submittedName>
        <fullName evidence="4">Patatin-like phospholipase</fullName>
    </submittedName>
</protein>
<dbReference type="GO" id="GO:0016787">
    <property type="term" value="F:hydrolase activity"/>
    <property type="evidence" value="ECO:0007669"/>
    <property type="project" value="UniProtKB-UniRule"/>
</dbReference>
<keyword evidence="1 2" id="KW-0443">Lipid metabolism</keyword>
<sequence length="375" mass="42311">MESDDSVNLSISEMWFPDVVVLGPGGAKGYLELGALLKFEQENYFKNVTEWTGCSIGAAIALLIVIGYSITDIINDCINVNIINDITDINLEGISERPGILNNKTVENMLKDRLRRKCGIVPTLKQLYMTTGILFTTVSFNLDKMRSEYQSKDTEPNLSSVEAVMMSMAIPILIRPRRYRGHIYIDGAIGDPYPILIHDNGEKNILGIYIDSEHSSHSSDRKALRYLYRCGQASMQILRENNIKFSSEKCRHLSLNTPVVDSTGLTLTGESKKNMIDSGYRSASLFLFRIKYPERAKILLDENEEIPVESEDIENIGVLNRETADILDMISNDSQLAFDDDGSDEDLYVSDIDGDTLIIPITPEFRRNIERVKFR</sequence>
<dbReference type="GO" id="GO:0016042">
    <property type="term" value="P:lipid catabolic process"/>
    <property type="evidence" value="ECO:0007669"/>
    <property type="project" value="UniProtKB-UniRule"/>
</dbReference>
<comment type="caution">
    <text evidence="2">Lacks conserved residue(s) required for the propagation of feature annotation.</text>
</comment>
<feature type="short sequence motif" description="DGA/G" evidence="2">
    <location>
        <begin position="186"/>
        <end position="188"/>
    </location>
</feature>